<evidence type="ECO:0000256" key="1">
    <source>
        <dbReference type="SAM" id="MobiDB-lite"/>
    </source>
</evidence>
<accession>A0ABV7UQX7</accession>
<dbReference type="RefSeq" id="WP_386707343.1">
    <property type="nucleotide sequence ID" value="NZ_JBHRYF010000001.1"/>
</dbReference>
<feature type="domain" description="Tetrapyrrole methylase" evidence="2">
    <location>
        <begin position="2"/>
        <end position="202"/>
    </location>
</feature>
<feature type="compositionally biased region" description="Basic and acidic residues" evidence="1">
    <location>
        <begin position="291"/>
        <end position="302"/>
    </location>
</feature>
<comment type="caution">
    <text evidence="3">The sequence shown here is derived from an EMBL/GenBank/DDBJ whole genome shotgun (WGS) entry which is preliminary data.</text>
</comment>
<dbReference type="InterPro" id="IPR035996">
    <property type="entry name" value="4pyrrol_Methylase_sf"/>
</dbReference>
<dbReference type="InterPro" id="IPR014777">
    <property type="entry name" value="4pyrrole_Mease_sub1"/>
</dbReference>
<organism evidence="3 4">
    <name type="scientific">Luteimonas notoginsengisoli</name>
    <dbReference type="NCBI Taxonomy" id="1578200"/>
    <lineage>
        <taxon>Bacteria</taxon>
        <taxon>Pseudomonadati</taxon>
        <taxon>Pseudomonadota</taxon>
        <taxon>Gammaproteobacteria</taxon>
        <taxon>Lysobacterales</taxon>
        <taxon>Lysobacteraceae</taxon>
        <taxon>Luteimonas</taxon>
    </lineage>
</organism>
<dbReference type="GO" id="GO:0032259">
    <property type="term" value="P:methylation"/>
    <property type="evidence" value="ECO:0007669"/>
    <property type="project" value="UniProtKB-KW"/>
</dbReference>
<dbReference type="EMBL" id="JBHRYF010000001">
    <property type="protein sequence ID" value="MFC3659361.1"/>
    <property type="molecule type" value="Genomic_DNA"/>
</dbReference>
<feature type="compositionally biased region" description="Basic and acidic residues" evidence="1">
    <location>
        <begin position="259"/>
        <end position="277"/>
    </location>
</feature>
<dbReference type="CDD" id="cd19916">
    <property type="entry name" value="OphMA_like"/>
    <property type="match status" value="1"/>
</dbReference>
<proteinExistence type="predicted"/>
<protein>
    <submittedName>
        <fullName evidence="3">SAM-dependent methyltransferase</fullName>
    </submittedName>
</protein>
<keyword evidence="3" id="KW-0808">Transferase</keyword>
<dbReference type="Gene3D" id="3.40.1010.10">
    <property type="entry name" value="Cobalt-precorrin-4 Transmethylase, Domain 1"/>
    <property type="match status" value="1"/>
</dbReference>
<dbReference type="GO" id="GO:0008168">
    <property type="term" value="F:methyltransferase activity"/>
    <property type="evidence" value="ECO:0007669"/>
    <property type="project" value="UniProtKB-KW"/>
</dbReference>
<sequence length="302" mass="33222">MGVGMMLGAHIGPRARATIEQADVVFGAVSDPLVELWLQQMHGDVRSLQPYYAEGKSRHDTYREMIEAMLAEVRAGRQVCGAFYGHPGVFARVPHKAIAQARAEGFEAHMEPGVSAEDCLYADLGIDPGDVGCQHYEASQFLFYRRRVDPSAYLVLWQVGVVGDRTVTRFNTGPAYRRLLVERLAEDYPAGHVVTLYEAATVAIAAPRMEQLPLSRLAEADLRMQTTMVVPPAVALRRDEAMMEKIRRLDDGVQARVERARTGEEDAASDDHVDTPRGDAAIPPHLPSRAAADRHAGDHSIA</sequence>
<dbReference type="InterPro" id="IPR000878">
    <property type="entry name" value="4pyrrol_Mease"/>
</dbReference>
<dbReference type="Pfam" id="PF00590">
    <property type="entry name" value="TP_methylase"/>
    <property type="match status" value="1"/>
</dbReference>
<dbReference type="SUPFAM" id="SSF53790">
    <property type="entry name" value="Tetrapyrrole methylase"/>
    <property type="match status" value="1"/>
</dbReference>
<feature type="region of interest" description="Disordered" evidence="1">
    <location>
        <begin position="259"/>
        <end position="302"/>
    </location>
</feature>
<keyword evidence="3" id="KW-0489">Methyltransferase</keyword>
<keyword evidence="4" id="KW-1185">Reference proteome</keyword>
<evidence type="ECO:0000313" key="3">
    <source>
        <dbReference type="EMBL" id="MFC3659361.1"/>
    </source>
</evidence>
<dbReference type="Proteomes" id="UP001595724">
    <property type="component" value="Unassembled WGS sequence"/>
</dbReference>
<name>A0ABV7UQX7_9GAMM</name>
<evidence type="ECO:0000259" key="2">
    <source>
        <dbReference type="Pfam" id="PF00590"/>
    </source>
</evidence>
<evidence type="ECO:0000313" key="4">
    <source>
        <dbReference type="Proteomes" id="UP001595724"/>
    </source>
</evidence>
<reference evidence="4" key="1">
    <citation type="journal article" date="2019" name="Int. J. Syst. Evol. Microbiol.">
        <title>The Global Catalogue of Microorganisms (GCM) 10K type strain sequencing project: providing services to taxonomists for standard genome sequencing and annotation.</title>
        <authorList>
            <consortium name="The Broad Institute Genomics Platform"/>
            <consortium name="The Broad Institute Genome Sequencing Center for Infectious Disease"/>
            <person name="Wu L."/>
            <person name="Ma J."/>
        </authorList>
    </citation>
    <scope>NUCLEOTIDE SEQUENCE [LARGE SCALE GENOMIC DNA]</scope>
    <source>
        <strain evidence="4">KCTC 42211</strain>
    </source>
</reference>
<gene>
    <name evidence="3" type="ORF">ACFOM9_04600</name>
</gene>